<keyword evidence="3" id="KW-1185">Reference proteome</keyword>
<evidence type="ECO:0000256" key="1">
    <source>
        <dbReference type="SAM" id="SignalP"/>
    </source>
</evidence>
<name>A0A7K1TD35_9BACT</name>
<dbReference type="Proteomes" id="UP000441336">
    <property type="component" value="Unassembled WGS sequence"/>
</dbReference>
<feature type="chain" id="PRO_5029816824" evidence="1">
    <location>
        <begin position="30"/>
        <end position="350"/>
    </location>
</feature>
<gene>
    <name evidence="2" type="ORF">GO988_08220</name>
</gene>
<protein>
    <submittedName>
        <fullName evidence="2">Type IX secretion system membrane protein PorP/SprF</fullName>
    </submittedName>
</protein>
<dbReference type="Pfam" id="PF11751">
    <property type="entry name" value="PorP_SprF"/>
    <property type="match status" value="1"/>
</dbReference>
<comment type="caution">
    <text evidence="2">The sequence shown here is derived from an EMBL/GenBank/DDBJ whole genome shotgun (WGS) entry which is preliminary data.</text>
</comment>
<sequence>MAQLARFLPPFRTLGLAGLGLLLAGAARAQDVYFSQAFANRQAQNPAWAGLLDDYSATLSYRNQFPQLAGTFQTAQLAADFRLPQPGLHHALGVVISQDRTGAVGYTRLEASAQYAYHTRLTRDLALSGGASVGYGRQRVGYDNFSFGDQFSADGTQLGASAESLAGFPPINYLTVGVGGVLYAEQAWLSVSGQHLNRPDLGFTTQTSLPLRWAVSGGYKLFLQRPAGAGKGETREISLVPTASYTRQGGSQRSEAGAYLIAQPITLGVLYRNLTGPDLSGTQHVLVAAAGIEYGDFRFGYSYDVGLSQLASDLGGAHEITFTLRAFDKLESAYRRLKRRNYPIAPCPSF</sequence>
<reference evidence="2 3" key="1">
    <citation type="submission" date="2019-12" db="EMBL/GenBank/DDBJ databases">
        <title>Hymenobacter sp. HMF4947 Genome sequencing and assembly.</title>
        <authorList>
            <person name="Kang H."/>
            <person name="Cha I."/>
            <person name="Kim H."/>
            <person name="Joh K."/>
        </authorList>
    </citation>
    <scope>NUCLEOTIDE SEQUENCE [LARGE SCALE GENOMIC DNA]</scope>
    <source>
        <strain evidence="2 3">HMF4947</strain>
    </source>
</reference>
<dbReference type="InterPro" id="IPR019861">
    <property type="entry name" value="PorP/SprF_Bacteroidetes"/>
</dbReference>
<keyword evidence="1" id="KW-0732">Signal</keyword>
<accession>A0A7K1TD35</accession>
<dbReference type="NCBIfam" id="TIGR03519">
    <property type="entry name" value="T9SS_PorP_fam"/>
    <property type="match status" value="1"/>
</dbReference>
<evidence type="ECO:0000313" key="2">
    <source>
        <dbReference type="EMBL" id="MVN76308.1"/>
    </source>
</evidence>
<dbReference type="AlphaFoldDB" id="A0A7K1TD35"/>
<dbReference type="RefSeq" id="WP_157564080.1">
    <property type="nucleotide sequence ID" value="NZ_WQKZ01000002.1"/>
</dbReference>
<feature type="signal peptide" evidence="1">
    <location>
        <begin position="1"/>
        <end position="29"/>
    </location>
</feature>
<organism evidence="2 3">
    <name type="scientific">Hymenobacter ginkgonis</name>
    <dbReference type="NCBI Taxonomy" id="2682976"/>
    <lineage>
        <taxon>Bacteria</taxon>
        <taxon>Pseudomonadati</taxon>
        <taxon>Bacteroidota</taxon>
        <taxon>Cytophagia</taxon>
        <taxon>Cytophagales</taxon>
        <taxon>Hymenobacteraceae</taxon>
        <taxon>Hymenobacter</taxon>
    </lineage>
</organism>
<dbReference type="EMBL" id="WQKZ01000002">
    <property type="protein sequence ID" value="MVN76308.1"/>
    <property type="molecule type" value="Genomic_DNA"/>
</dbReference>
<evidence type="ECO:0000313" key="3">
    <source>
        <dbReference type="Proteomes" id="UP000441336"/>
    </source>
</evidence>
<proteinExistence type="predicted"/>